<dbReference type="Gene3D" id="1.10.10.2840">
    <property type="entry name" value="PucR C-terminal helix-turn-helix domain"/>
    <property type="match status" value="1"/>
</dbReference>
<dbReference type="InterPro" id="IPR029016">
    <property type="entry name" value="GAF-like_dom_sf"/>
</dbReference>
<reference evidence="4 5" key="1">
    <citation type="submission" date="2023-02" db="EMBL/GenBank/DDBJ databases">
        <title>Genome sequencing required for Actinomycetospora new species description.</title>
        <authorList>
            <person name="Saimee Y."/>
            <person name="Duangmal K."/>
        </authorList>
    </citation>
    <scope>NUCLEOTIDE SEQUENCE [LARGE SCALE GENOMIC DNA]</scope>
    <source>
        <strain evidence="4 5">DW7H6</strain>
    </source>
</reference>
<comment type="caution">
    <text evidence="4">The sequence shown here is derived from an EMBL/GenBank/DDBJ whole genome shotgun (WGS) entry which is preliminary data.</text>
</comment>
<sequence>MVVAEQAERIRALREQLSSMTTVFALAVRLFDSTDEDEILELVGRSVAAFGDLRAHGVYLDRDGGARAGDRHPALREQVAELPGSGGPVTVPGEPWSWAYPLRTSGSPGGYLVVSSDESPSADRRYILATLAQQAGAALQSATLHHAERDQARELHERGLELTVVNRRLTATVADLEQHSRIHEVLAEVAARGSGEEGLAEALHGLTGLPVAVEDPFGNLRAWGGPGRPTRPARPAARQRTELLADIRRRGRPMRHRDRLIAVAQPRDEVLGVVALIDPEQRAAEIELFALQHGAVVLAMELTHQRGLAETELRLRRDLVDDLLAGTDDDSALLRATALGHDLTRPHRVAVVRWCGASDEALARAVEQIVGHMTADGVLVTQRSENIVLIAACPDEAEAGSRWNALYQLVAKTTRSPDGAVGVGRACGAPSDLPRSYREAMRAVRIRQESTTPHGTTMFEELGIYRLLSDRNASTEIDEFIREWLGRLIDYDADTRSDLVTTLWLYYECGGNYDATAQALRIHRSTLRYRLRRISELSGHDLRDVDTRLNLHIATRAWHIMGR</sequence>
<proteinExistence type="inferred from homology"/>
<dbReference type="PANTHER" id="PTHR33744:SF1">
    <property type="entry name" value="DNA-BINDING TRANSCRIPTIONAL ACTIVATOR ADER"/>
    <property type="match status" value="1"/>
</dbReference>
<gene>
    <name evidence="4" type="ORF">PGB27_22405</name>
</gene>
<dbReference type="SUPFAM" id="SSF46689">
    <property type="entry name" value="Homeodomain-like"/>
    <property type="match status" value="1"/>
</dbReference>
<dbReference type="InterPro" id="IPR042070">
    <property type="entry name" value="PucR_C-HTH_sf"/>
</dbReference>
<dbReference type="SUPFAM" id="SSF55781">
    <property type="entry name" value="GAF domain-like"/>
    <property type="match status" value="1"/>
</dbReference>
<dbReference type="InterPro" id="IPR041522">
    <property type="entry name" value="CdaR_GGDEF"/>
</dbReference>
<name>A0ABT5SZ27_9PSEU</name>
<dbReference type="InterPro" id="IPR009057">
    <property type="entry name" value="Homeodomain-like_sf"/>
</dbReference>
<evidence type="ECO:0000259" key="2">
    <source>
        <dbReference type="Pfam" id="PF13556"/>
    </source>
</evidence>
<dbReference type="RefSeq" id="WP_274202636.1">
    <property type="nucleotide sequence ID" value="NZ_JAQZAO010000010.1"/>
</dbReference>
<evidence type="ECO:0000313" key="4">
    <source>
        <dbReference type="EMBL" id="MDD7968107.1"/>
    </source>
</evidence>
<keyword evidence="5" id="KW-1185">Reference proteome</keyword>
<dbReference type="InterPro" id="IPR051448">
    <property type="entry name" value="CdaR-like_regulators"/>
</dbReference>
<feature type="domain" description="CdaR GGDEF-like" evidence="3">
    <location>
        <begin position="326"/>
        <end position="446"/>
    </location>
</feature>
<dbReference type="EMBL" id="JAQZAO010000010">
    <property type="protein sequence ID" value="MDD7968107.1"/>
    <property type="molecule type" value="Genomic_DNA"/>
</dbReference>
<comment type="similarity">
    <text evidence="1">Belongs to the CdaR family.</text>
</comment>
<evidence type="ECO:0000313" key="5">
    <source>
        <dbReference type="Proteomes" id="UP001300763"/>
    </source>
</evidence>
<evidence type="ECO:0000259" key="3">
    <source>
        <dbReference type="Pfam" id="PF17853"/>
    </source>
</evidence>
<accession>A0ABT5SZ27</accession>
<dbReference type="InterPro" id="IPR025736">
    <property type="entry name" value="PucR_C-HTH_dom"/>
</dbReference>
<evidence type="ECO:0000256" key="1">
    <source>
        <dbReference type="ARBA" id="ARBA00006754"/>
    </source>
</evidence>
<dbReference type="Pfam" id="PF13556">
    <property type="entry name" value="HTH_30"/>
    <property type="match status" value="1"/>
</dbReference>
<dbReference type="PANTHER" id="PTHR33744">
    <property type="entry name" value="CARBOHYDRATE DIACID REGULATOR"/>
    <property type="match status" value="1"/>
</dbReference>
<protein>
    <submittedName>
        <fullName evidence="4">Helix-turn-helix domain-containing protein</fullName>
    </submittedName>
</protein>
<dbReference type="Proteomes" id="UP001300763">
    <property type="component" value="Unassembled WGS sequence"/>
</dbReference>
<organism evidence="4 5">
    <name type="scientific">Actinomycetospora lemnae</name>
    <dbReference type="NCBI Taxonomy" id="3019891"/>
    <lineage>
        <taxon>Bacteria</taxon>
        <taxon>Bacillati</taxon>
        <taxon>Actinomycetota</taxon>
        <taxon>Actinomycetes</taxon>
        <taxon>Pseudonocardiales</taxon>
        <taxon>Pseudonocardiaceae</taxon>
        <taxon>Actinomycetospora</taxon>
    </lineage>
</organism>
<dbReference type="Pfam" id="PF17853">
    <property type="entry name" value="GGDEF_2"/>
    <property type="match status" value="1"/>
</dbReference>
<feature type="domain" description="PucR C-terminal helix-turn-helix" evidence="2">
    <location>
        <begin position="499"/>
        <end position="557"/>
    </location>
</feature>
<dbReference type="Gene3D" id="3.30.450.40">
    <property type="match status" value="1"/>
</dbReference>